<dbReference type="InterPro" id="IPR050366">
    <property type="entry name" value="BP-dependent_transpt_permease"/>
</dbReference>
<evidence type="ECO:0000259" key="10">
    <source>
        <dbReference type="PROSITE" id="PS50928"/>
    </source>
</evidence>
<feature type="transmembrane region" description="Helical" evidence="9">
    <location>
        <begin position="433"/>
        <end position="456"/>
    </location>
</feature>
<dbReference type="AlphaFoldDB" id="A0A8J6NYR7"/>
<evidence type="ECO:0000256" key="8">
    <source>
        <dbReference type="ARBA" id="ARBA00023136"/>
    </source>
</evidence>
<dbReference type="PROSITE" id="PS50928">
    <property type="entry name" value="ABC_TM1"/>
    <property type="match status" value="1"/>
</dbReference>
<dbReference type="SUPFAM" id="SSF161098">
    <property type="entry name" value="MetI-like"/>
    <property type="match status" value="1"/>
</dbReference>
<evidence type="ECO:0000313" key="12">
    <source>
        <dbReference type="Proteomes" id="UP000654401"/>
    </source>
</evidence>
<sequence length="472" mass="52709">MGGKPLFLWTDMLIWLLVAVIFFGVSHTRKHPHLLEPWHRVAKSRLAMGSLVVLLVYVVIGLMDSIHYRPAMEQGEQGEEVHYAVEARTLLDWTVGGLRENSEKSYSAPMATHLYVREMVEAPDGAVNRDFPRLKSGGAHLQDPQQRGADLLDNLMLGTVKGVLLWIGIALLLALLISRKRGDRSSLRWMADVTRGDTATPWKTVLLITAIVSILVMLSIQIGVKYHILGTDKVGQDVFYQAVKSIRTGLVIGTLTTLIMLPFAILLGIMAGFFRGWIDDAIQYIYTTLNSIPGVLLIAAAILMIQVYIDNNAALFETTEERADLRLLFLCIILGVTSWTGLCRLLRGETLKLREMDYITAAHAFGVKNLRIITRHILPNVMHVVLISVVLDFSGLVLAEAVLSYVGVGVDPTMYSWGNMINGARLEMAREPVVWWTLLASFLFMFTLVLAANLFSDVVREAFDPRLQRGER</sequence>
<dbReference type="GO" id="GO:0055085">
    <property type="term" value="P:transmembrane transport"/>
    <property type="evidence" value="ECO:0007669"/>
    <property type="project" value="InterPro"/>
</dbReference>
<keyword evidence="6" id="KW-0653">Protein transport</keyword>
<evidence type="ECO:0000256" key="4">
    <source>
        <dbReference type="ARBA" id="ARBA00022692"/>
    </source>
</evidence>
<dbReference type="Pfam" id="PF00528">
    <property type="entry name" value="BPD_transp_1"/>
    <property type="match status" value="1"/>
</dbReference>
<evidence type="ECO:0000256" key="2">
    <source>
        <dbReference type="ARBA" id="ARBA00022448"/>
    </source>
</evidence>
<comment type="caution">
    <text evidence="11">The sequence shown here is derived from an EMBL/GenBank/DDBJ whole genome shotgun (WGS) entry which is preliminary data.</text>
</comment>
<dbReference type="GO" id="GO:0015833">
    <property type="term" value="P:peptide transport"/>
    <property type="evidence" value="ECO:0007669"/>
    <property type="project" value="UniProtKB-KW"/>
</dbReference>
<comment type="subcellular location">
    <subcellularLocation>
        <location evidence="1 9">Cell membrane</location>
        <topology evidence="1 9">Multi-pass membrane protein</topology>
    </subcellularLocation>
</comment>
<keyword evidence="4 9" id="KW-0812">Transmembrane</keyword>
<dbReference type="Gene3D" id="1.10.3720.10">
    <property type="entry name" value="MetI-like"/>
    <property type="match status" value="1"/>
</dbReference>
<dbReference type="PANTHER" id="PTHR43386">
    <property type="entry name" value="OLIGOPEPTIDE TRANSPORT SYSTEM PERMEASE PROTEIN APPC"/>
    <property type="match status" value="1"/>
</dbReference>
<feature type="transmembrane region" description="Helical" evidence="9">
    <location>
        <begin position="286"/>
        <end position="307"/>
    </location>
</feature>
<feature type="transmembrane region" description="Helical" evidence="9">
    <location>
        <begin position="46"/>
        <end position="63"/>
    </location>
</feature>
<dbReference type="GO" id="GO:0005886">
    <property type="term" value="C:plasma membrane"/>
    <property type="evidence" value="ECO:0007669"/>
    <property type="project" value="UniProtKB-SubCell"/>
</dbReference>
<dbReference type="GO" id="GO:0015031">
    <property type="term" value="P:protein transport"/>
    <property type="evidence" value="ECO:0007669"/>
    <property type="project" value="UniProtKB-KW"/>
</dbReference>
<feature type="transmembrane region" description="Helical" evidence="9">
    <location>
        <begin position="155"/>
        <end position="178"/>
    </location>
</feature>
<reference evidence="11 12" key="1">
    <citation type="submission" date="2020-08" db="EMBL/GenBank/DDBJ databases">
        <title>Bridging the membrane lipid divide: bacteria of the FCB group superphylum have the potential to synthesize archaeal ether lipids.</title>
        <authorList>
            <person name="Villanueva L."/>
            <person name="Von Meijenfeldt F.A.B."/>
            <person name="Westbye A.B."/>
            <person name="Yadav S."/>
            <person name="Hopmans E.C."/>
            <person name="Dutilh B.E."/>
            <person name="Sinninghe Damste J.S."/>
        </authorList>
    </citation>
    <scope>NUCLEOTIDE SEQUENCE [LARGE SCALE GENOMIC DNA]</scope>
    <source>
        <strain evidence="11">NIOZ-UU100</strain>
    </source>
</reference>
<gene>
    <name evidence="11" type="ORF">H8D24_02495</name>
</gene>
<keyword evidence="3" id="KW-1003">Cell membrane</keyword>
<proteinExistence type="inferred from homology"/>
<evidence type="ECO:0000256" key="7">
    <source>
        <dbReference type="ARBA" id="ARBA00022989"/>
    </source>
</evidence>
<evidence type="ECO:0000256" key="6">
    <source>
        <dbReference type="ARBA" id="ARBA00022927"/>
    </source>
</evidence>
<organism evidence="11 12">
    <name type="scientific">Candidatus Thiopontia autotrophica</name>
    <dbReference type="NCBI Taxonomy" id="2841688"/>
    <lineage>
        <taxon>Bacteria</taxon>
        <taxon>Pseudomonadati</taxon>
        <taxon>Pseudomonadota</taxon>
        <taxon>Gammaproteobacteria</taxon>
        <taxon>Candidatus Thiopontia</taxon>
    </lineage>
</organism>
<dbReference type="EMBL" id="JACNFK010000020">
    <property type="protein sequence ID" value="MBC8519263.1"/>
    <property type="molecule type" value="Genomic_DNA"/>
</dbReference>
<feature type="transmembrane region" description="Helical" evidence="9">
    <location>
        <begin position="6"/>
        <end position="25"/>
    </location>
</feature>
<dbReference type="InterPro" id="IPR035906">
    <property type="entry name" value="MetI-like_sf"/>
</dbReference>
<feature type="transmembrane region" description="Helical" evidence="9">
    <location>
        <begin position="249"/>
        <end position="274"/>
    </location>
</feature>
<name>A0A8J6NYR7_9GAMM</name>
<evidence type="ECO:0000256" key="5">
    <source>
        <dbReference type="ARBA" id="ARBA00022856"/>
    </source>
</evidence>
<accession>A0A8J6NYR7</accession>
<feature type="domain" description="ABC transmembrane type-1" evidence="10">
    <location>
        <begin position="246"/>
        <end position="456"/>
    </location>
</feature>
<evidence type="ECO:0000256" key="1">
    <source>
        <dbReference type="ARBA" id="ARBA00004651"/>
    </source>
</evidence>
<evidence type="ECO:0000313" key="11">
    <source>
        <dbReference type="EMBL" id="MBC8519263.1"/>
    </source>
</evidence>
<keyword evidence="5" id="KW-0571">Peptide transport</keyword>
<keyword evidence="7 9" id="KW-1133">Transmembrane helix</keyword>
<dbReference type="PANTHER" id="PTHR43386:SF24">
    <property type="entry name" value="OLIGOPEPTIDE TRANSPORT SYSTEM PERMEASE PROTEIN AMID"/>
    <property type="match status" value="1"/>
</dbReference>
<dbReference type="InterPro" id="IPR000515">
    <property type="entry name" value="MetI-like"/>
</dbReference>
<comment type="similarity">
    <text evidence="9">Belongs to the binding-protein-dependent transport system permease family.</text>
</comment>
<feature type="transmembrane region" description="Helical" evidence="9">
    <location>
        <begin position="381"/>
        <end position="406"/>
    </location>
</feature>
<keyword evidence="2 9" id="KW-0813">Transport</keyword>
<feature type="transmembrane region" description="Helical" evidence="9">
    <location>
        <begin position="327"/>
        <end position="346"/>
    </location>
</feature>
<keyword evidence="8 9" id="KW-0472">Membrane</keyword>
<feature type="transmembrane region" description="Helical" evidence="9">
    <location>
        <begin position="205"/>
        <end position="229"/>
    </location>
</feature>
<evidence type="ECO:0000256" key="3">
    <source>
        <dbReference type="ARBA" id="ARBA00022475"/>
    </source>
</evidence>
<protein>
    <submittedName>
        <fullName evidence="11">ABC transporter permease</fullName>
    </submittedName>
</protein>
<dbReference type="CDD" id="cd06261">
    <property type="entry name" value="TM_PBP2"/>
    <property type="match status" value="1"/>
</dbReference>
<dbReference type="Proteomes" id="UP000654401">
    <property type="component" value="Unassembled WGS sequence"/>
</dbReference>
<evidence type="ECO:0000256" key="9">
    <source>
        <dbReference type="RuleBase" id="RU363032"/>
    </source>
</evidence>